<evidence type="ECO:0000256" key="4">
    <source>
        <dbReference type="ARBA" id="ARBA00022917"/>
    </source>
</evidence>
<dbReference type="SUPFAM" id="SSF50486">
    <property type="entry name" value="FMT C-terminal domain-like"/>
    <property type="match status" value="1"/>
</dbReference>
<dbReference type="InterPro" id="IPR002376">
    <property type="entry name" value="Formyl_transf_N"/>
</dbReference>
<dbReference type="SUPFAM" id="SSF53328">
    <property type="entry name" value="Formyltransferase"/>
    <property type="match status" value="1"/>
</dbReference>
<dbReference type="CDD" id="cd08646">
    <property type="entry name" value="FMT_core_Met-tRNA-FMT_N"/>
    <property type="match status" value="1"/>
</dbReference>
<reference evidence="8 9" key="1">
    <citation type="submission" date="2013-01" db="EMBL/GenBank/DDBJ databases">
        <authorList>
            <person name="Bench S."/>
        </authorList>
    </citation>
    <scope>NUCLEOTIDE SEQUENCE [LARGE SCALE GENOMIC DNA]</scope>
    <source>
        <strain evidence="8 9">WH 0401</strain>
    </source>
</reference>
<dbReference type="CDD" id="cd08704">
    <property type="entry name" value="Met_tRNA_FMT_C"/>
    <property type="match status" value="1"/>
</dbReference>
<reference evidence="8 9" key="2">
    <citation type="submission" date="2013-09" db="EMBL/GenBank/DDBJ databases">
        <title>Whole genome comparison of six Crocosphaera watsonii strains with differing phenotypes.</title>
        <authorList>
            <person name="Bench S.R."/>
            <person name="Heller P."/>
            <person name="Frank I."/>
            <person name="Arciniega M."/>
            <person name="Shilova I.N."/>
            <person name="Zehr J.P."/>
        </authorList>
    </citation>
    <scope>NUCLEOTIDE SEQUENCE [LARGE SCALE GENOMIC DNA]</scope>
    <source>
        <strain evidence="8 9">WH 0401</strain>
    </source>
</reference>
<evidence type="ECO:0000256" key="5">
    <source>
        <dbReference type="HAMAP-Rule" id="MF_00182"/>
    </source>
</evidence>
<evidence type="ECO:0000313" key="9">
    <source>
        <dbReference type="Proteomes" id="UP000018198"/>
    </source>
</evidence>
<dbReference type="GO" id="GO:0005829">
    <property type="term" value="C:cytosol"/>
    <property type="evidence" value="ECO:0007669"/>
    <property type="project" value="TreeGrafter"/>
</dbReference>
<dbReference type="PROSITE" id="PS00373">
    <property type="entry name" value="GART"/>
    <property type="match status" value="1"/>
</dbReference>
<dbReference type="AlphaFoldDB" id="T2JFP0"/>
<dbReference type="InterPro" id="IPR036477">
    <property type="entry name" value="Formyl_transf_N_sf"/>
</dbReference>
<dbReference type="FunFam" id="3.40.50.12230:FF:000001">
    <property type="entry name" value="Methionyl-tRNA formyltransferase"/>
    <property type="match status" value="1"/>
</dbReference>
<evidence type="ECO:0000256" key="2">
    <source>
        <dbReference type="ARBA" id="ARBA00012261"/>
    </source>
</evidence>
<dbReference type="InterPro" id="IPR001555">
    <property type="entry name" value="GART_AS"/>
</dbReference>
<dbReference type="PANTHER" id="PTHR11138">
    <property type="entry name" value="METHIONYL-TRNA FORMYLTRANSFERASE"/>
    <property type="match status" value="1"/>
</dbReference>
<evidence type="ECO:0000259" key="6">
    <source>
        <dbReference type="Pfam" id="PF00551"/>
    </source>
</evidence>
<name>T2JFP0_CROWT</name>
<evidence type="ECO:0000256" key="3">
    <source>
        <dbReference type="ARBA" id="ARBA00022679"/>
    </source>
</evidence>
<keyword evidence="4 5" id="KW-0648">Protein biosynthesis</keyword>
<comment type="caution">
    <text evidence="8">The sequence shown here is derived from an EMBL/GenBank/DDBJ whole genome shotgun (WGS) entry which is preliminary data.</text>
</comment>
<dbReference type="GO" id="GO:0004479">
    <property type="term" value="F:methionyl-tRNA formyltransferase activity"/>
    <property type="evidence" value="ECO:0007669"/>
    <property type="project" value="UniProtKB-UniRule"/>
</dbReference>
<organism evidence="8 9">
    <name type="scientific">Crocosphaera watsonii WH 0401</name>
    <dbReference type="NCBI Taxonomy" id="555881"/>
    <lineage>
        <taxon>Bacteria</taxon>
        <taxon>Bacillati</taxon>
        <taxon>Cyanobacteriota</taxon>
        <taxon>Cyanophyceae</taxon>
        <taxon>Oscillatoriophycideae</taxon>
        <taxon>Chroococcales</taxon>
        <taxon>Aphanothecaceae</taxon>
        <taxon>Crocosphaera</taxon>
    </lineage>
</organism>
<feature type="binding site" evidence="5">
    <location>
        <begin position="111"/>
        <end position="114"/>
    </location>
    <ligand>
        <name>(6S)-5,6,7,8-tetrahydrofolate</name>
        <dbReference type="ChEBI" id="CHEBI:57453"/>
    </ligand>
</feature>
<sequence length="331" mass="37098">MQVIFFGTPQFAVPTLQKLLDHPRFNVIGVVTQPDKRRGRGKQLIPSAVKKIALNHNIPIWQPKRIKKDQDTLSQLKNSQADAFVVVAYGQILSLEILQMPKVGAINVHGSILPQYRGAAPIQWCLYNGDRQTGITTMLMDEGMDTGDMLLKAYTDINLFENAYQIAEKLANQGADLFIETLEKLESNEIQAVPQNNEEATYASLINKDDFIVEWNKSAIAIHNQIRGFYPNCFTSFRDDKLKIMATIPMDDDYLQSLDESYQELNNQLKSLDKTIGKPGEVIGLIKNFGPVIKTGKGLLLLSEIQRSGKRPQSGWDLVNGTHLKVGELLS</sequence>
<protein>
    <recommendedName>
        <fullName evidence="2 5">Methionyl-tRNA formyltransferase</fullName>
        <ecNumber evidence="2 5">2.1.2.9</ecNumber>
    </recommendedName>
</protein>
<dbReference type="InterPro" id="IPR011034">
    <property type="entry name" value="Formyl_transferase-like_C_sf"/>
</dbReference>
<feature type="domain" description="Formyl transferase N-terminal" evidence="6">
    <location>
        <begin position="2"/>
        <end position="182"/>
    </location>
</feature>
<dbReference type="InterPro" id="IPR044135">
    <property type="entry name" value="Met-tRNA-FMT_C"/>
</dbReference>
<gene>
    <name evidence="5" type="primary">fmt</name>
    <name evidence="8" type="ORF">CWATWH0401_1775</name>
</gene>
<dbReference type="Gene3D" id="3.40.50.12230">
    <property type="match status" value="1"/>
</dbReference>
<dbReference type="Pfam" id="PF02911">
    <property type="entry name" value="Formyl_trans_C"/>
    <property type="match status" value="1"/>
</dbReference>
<comment type="function">
    <text evidence="5">Attaches a formyl group to the free amino group of methionyl-tRNA(fMet). The formyl group appears to play a dual role in the initiator identity of N-formylmethionyl-tRNA by promoting its recognition by IF2 and preventing the misappropriation of this tRNA by the elongation apparatus.</text>
</comment>
<comment type="catalytic activity">
    <reaction evidence="5">
        <text>L-methionyl-tRNA(fMet) + (6R)-10-formyltetrahydrofolate = N-formyl-L-methionyl-tRNA(fMet) + (6S)-5,6,7,8-tetrahydrofolate + H(+)</text>
        <dbReference type="Rhea" id="RHEA:24380"/>
        <dbReference type="Rhea" id="RHEA-COMP:9952"/>
        <dbReference type="Rhea" id="RHEA-COMP:9953"/>
        <dbReference type="ChEBI" id="CHEBI:15378"/>
        <dbReference type="ChEBI" id="CHEBI:57453"/>
        <dbReference type="ChEBI" id="CHEBI:78530"/>
        <dbReference type="ChEBI" id="CHEBI:78844"/>
        <dbReference type="ChEBI" id="CHEBI:195366"/>
        <dbReference type="EC" id="2.1.2.9"/>
    </reaction>
</comment>
<evidence type="ECO:0000259" key="7">
    <source>
        <dbReference type="Pfam" id="PF02911"/>
    </source>
</evidence>
<proteinExistence type="inferred from homology"/>
<dbReference type="HAMAP" id="MF_00182">
    <property type="entry name" value="Formyl_trans"/>
    <property type="match status" value="1"/>
</dbReference>
<dbReference type="NCBIfam" id="TIGR00460">
    <property type="entry name" value="fmt"/>
    <property type="match status" value="1"/>
</dbReference>
<dbReference type="Proteomes" id="UP000018198">
    <property type="component" value="Unassembled WGS sequence"/>
</dbReference>
<evidence type="ECO:0000313" key="8">
    <source>
        <dbReference type="EMBL" id="CCQ63849.1"/>
    </source>
</evidence>
<keyword evidence="3 5" id="KW-0808">Transferase</keyword>
<feature type="domain" description="Formyl transferase C-terminal" evidence="7">
    <location>
        <begin position="206"/>
        <end position="321"/>
    </location>
</feature>
<dbReference type="InterPro" id="IPR041711">
    <property type="entry name" value="Met-tRNA-FMT_N"/>
</dbReference>
<dbReference type="EMBL" id="CAQM01000777">
    <property type="protein sequence ID" value="CCQ63849.1"/>
    <property type="molecule type" value="Genomic_DNA"/>
</dbReference>
<dbReference type="InterPro" id="IPR005794">
    <property type="entry name" value="Fmt"/>
</dbReference>
<dbReference type="EC" id="2.1.2.9" evidence="2 5"/>
<comment type="similarity">
    <text evidence="1 5">Belongs to the Fmt family.</text>
</comment>
<dbReference type="InterPro" id="IPR005793">
    <property type="entry name" value="Formyl_trans_C"/>
</dbReference>
<dbReference type="Pfam" id="PF00551">
    <property type="entry name" value="Formyl_trans_N"/>
    <property type="match status" value="1"/>
</dbReference>
<evidence type="ECO:0000256" key="1">
    <source>
        <dbReference type="ARBA" id="ARBA00010699"/>
    </source>
</evidence>
<accession>T2JFP0</accession>
<dbReference type="RefSeq" id="WP_021836729.1">
    <property type="nucleotide sequence ID" value="NZ_CAQM01000777.1"/>
</dbReference>
<dbReference type="PANTHER" id="PTHR11138:SF5">
    <property type="entry name" value="METHIONYL-TRNA FORMYLTRANSFERASE, MITOCHONDRIAL"/>
    <property type="match status" value="1"/>
</dbReference>